<sequence>MAPQVDLAKIFGRSKSFGNTQTPQNLCQYKFYPTYVTATTVIQLKVDDHLITCNEAASRSFKPEQNGAEPHRFGGLASFLSPKKSLDFGFCCLGTCSL</sequence>
<proteinExistence type="predicted"/>
<dbReference type="AlphaFoldDB" id="A0AAE1J8K8"/>
<evidence type="ECO:0000313" key="1">
    <source>
        <dbReference type="EMBL" id="KAK4265800.1"/>
    </source>
</evidence>
<organism evidence="1 2">
    <name type="scientific">Acacia crassicarpa</name>
    <name type="common">northern wattle</name>
    <dbReference type="NCBI Taxonomy" id="499986"/>
    <lineage>
        <taxon>Eukaryota</taxon>
        <taxon>Viridiplantae</taxon>
        <taxon>Streptophyta</taxon>
        <taxon>Embryophyta</taxon>
        <taxon>Tracheophyta</taxon>
        <taxon>Spermatophyta</taxon>
        <taxon>Magnoliopsida</taxon>
        <taxon>eudicotyledons</taxon>
        <taxon>Gunneridae</taxon>
        <taxon>Pentapetalae</taxon>
        <taxon>rosids</taxon>
        <taxon>fabids</taxon>
        <taxon>Fabales</taxon>
        <taxon>Fabaceae</taxon>
        <taxon>Caesalpinioideae</taxon>
        <taxon>mimosoid clade</taxon>
        <taxon>Acacieae</taxon>
        <taxon>Acacia</taxon>
    </lineage>
</organism>
<dbReference type="Proteomes" id="UP001293593">
    <property type="component" value="Unassembled WGS sequence"/>
</dbReference>
<comment type="caution">
    <text evidence="1">The sequence shown here is derived from an EMBL/GenBank/DDBJ whole genome shotgun (WGS) entry which is preliminary data.</text>
</comment>
<reference evidence="1" key="1">
    <citation type="submission" date="2023-10" db="EMBL/GenBank/DDBJ databases">
        <title>Chromosome-level genome of the transformable northern wattle, Acacia crassicarpa.</title>
        <authorList>
            <person name="Massaro I."/>
            <person name="Sinha N.R."/>
            <person name="Poethig S."/>
            <person name="Leichty A.R."/>
        </authorList>
    </citation>
    <scope>NUCLEOTIDE SEQUENCE</scope>
    <source>
        <strain evidence="1">Acra3RX</strain>
        <tissue evidence="1">Leaf</tissue>
    </source>
</reference>
<gene>
    <name evidence="1" type="ORF">QN277_026806</name>
</gene>
<name>A0AAE1J8K8_9FABA</name>
<keyword evidence="2" id="KW-1185">Reference proteome</keyword>
<accession>A0AAE1J8K8</accession>
<dbReference type="EMBL" id="JAWXYG010000008">
    <property type="protein sequence ID" value="KAK4265800.1"/>
    <property type="molecule type" value="Genomic_DNA"/>
</dbReference>
<protein>
    <submittedName>
        <fullName evidence="1">Uncharacterized protein</fullName>
    </submittedName>
</protein>
<evidence type="ECO:0000313" key="2">
    <source>
        <dbReference type="Proteomes" id="UP001293593"/>
    </source>
</evidence>